<accession>R4Z7G1</accession>
<dbReference type="HOGENOM" id="CLU_637262_0_0_11"/>
<dbReference type="Proteomes" id="UP000018291">
    <property type="component" value="Unassembled WGS sequence"/>
</dbReference>
<sequence length="430" mass="44516">MLGNSSNAEFAQPWGAARKARGAALAATLVLSGVGAALGTTSVAGAETINTGAVDKAGDGVGTGSSDGSQDWCNKFLGTGTPVNDFRFGITDSEVVWSVDKNDGNGFQDVSNGSNYANGDKVMVKFSANEGDGPGGAIFRQTVTGGTPSTLTSKLSVLDASQGPAKVKSNTAPVVVTENGAQTRRFVKDFEVTAGPFVMGPGAPDIATFSLNNLEVDSAAAPGPILCNGDFDIAAVNTSFTLKREPVIPCINPPAAGFTDVKDTDYFNTPVDWAKASGVTAGTSATTFSPAKTVSRAQMVTFLWAAAGSPEGFPAHGFSDVPAGAYYEEALNWASPRITAGTAPGVFSPNDVVTRAQMAMFLWRDADSPTPNPPHGFSDIANNAWYTEGVNWIVAVDLTAGTSLLTYSPEDAMDRGQMATFLYRRSCPAV</sequence>
<dbReference type="RefSeq" id="WP_012230141.1">
    <property type="nucleotide sequence ID" value="NZ_HG422565.1"/>
</dbReference>
<feature type="domain" description="SLH" evidence="1">
    <location>
        <begin position="254"/>
        <end position="317"/>
    </location>
</feature>
<evidence type="ECO:0000259" key="1">
    <source>
        <dbReference type="PROSITE" id="PS51272"/>
    </source>
</evidence>
<name>R4Z7G1_9ACTN</name>
<keyword evidence="3" id="KW-1185">Reference proteome</keyword>
<evidence type="ECO:0000313" key="3">
    <source>
        <dbReference type="Proteomes" id="UP000018291"/>
    </source>
</evidence>
<proteinExistence type="predicted"/>
<dbReference type="EMBL" id="CANL01000070">
    <property type="protein sequence ID" value="CCM65447.1"/>
    <property type="molecule type" value="Genomic_DNA"/>
</dbReference>
<feature type="domain" description="SLH" evidence="1">
    <location>
        <begin position="373"/>
        <end position="430"/>
    </location>
</feature>
<dbReference type="PROSITE" id="PS51272">
    <property type="entry name" value="SLH"/>
    <property type="match status" value="2"/>
</dbReference>
<dbReference type="Pfam" id="PF00395">
    <property type="entry name" value="SLH"/>
    <property type="match status" value="3"/>
</dbReference>
<gene>
    <name evidence="2" type="ORF">BN381_720001</name>
</gene>
<protein>
    <recommendedName>
        <fullName evidence="1">SLH domain-containing protein</fullName>
    </recommendedName>
</protein>
<dbReference type="SMR" id="R4Z7G1"/>
<evidence type="ECO:0000313" key="2">
    <source>
        <dbReference type="EMBL" id="CCM65447.1"/>
    </source>
</evidence>
<dbReference type="AlphaFoldDB" id="R4Z7G1"/>
<dbReference type="STRING" id="1229780.BN381_720001"/>
<dbReference type="eggNOG" id="COG1404">
    <property type="taxonomic scope" value="Bacteria"/>
</dbReference>
<dbReference type="InterPro" id="IPR001119">
    <property type="entry name" value="SLH_dom"/>
</dbReference>
<reference evidence="2 3" key="1">
    <citation type="journal article" date="2013" name="ISME J.">
        <title>Metabolic model for the filamentous 'Candidatus Microthrix parvicella' based on genomic and metagenomic analyses.</title>
        <authorList>
            <person name="Jon McIlroy S."/>
            <person name="Kristiansen R."/>
            <person name="Albertsen M."/>
            <person name="Michael Karst S."/>
            <person name="Rossetti S."/>
            <person name="Lund Nielsen J."/>
            <person name="Tandoi V."/>
            <person name="James Seviour R."/>
            <person name="Nielsen P.H."/>
        </authorList>
    </citation>
    <scope>NUCLEOTIDE SEQUENCE [LARGE SCALE GENOMIC DNA]</scope>
    <source>
        <strain evidence="2 3">RN1</strain>
    </source>
</reference>
<organism evidence="2 3">
    <name type="scientific">Candidatus Neomicrothrix parvicella RN1</name>
    <dbReference type="NCBI Taxonomy" id="1229780"/>
    <lineage>
        <taxon>Bacteria</taxon>
        <taxon>Bacillati</taxon>
        <taxon>Actinomycetota</taxon>
        <taxon>Acidimicrobiia</taxon>
        <taxon>Acidimicrobiales</taxon>
        <taxon>Microthrixaceae</taxon>
        <taxon>Candidatus Neomicrothrix</taxon>
    </lineage>
</organism>
<comment type="caution">
    <text evidence="2">The sequence shown here is derived from an EMBL/GenBank/DDBJ whole genome shotgun (WGS) entry which is preliminary data.</text>
</comment>